<evidence type="ECO:0000313" key="4">
    <source>
        <dbReference type="Proteomes" id="UP000190460"/>
    </source>
</evidence>
<evidence type="ECO:0000256" key="1">
    <source>
        <dbReference type="SAM" id="MobiDB-lite"/>
    </source>
</evidence>
<dbReference type="RefSeq" id="WP_078921533.1">
    <property type="nucleotide sequence ID" value="NZ_FUYB01000003.1"/>
</dbReference>
<feature type="region of interest" description="Disordered" evidence="1">
    <location>
        <begin position="294"/>
        <end position="320"/>
    </location>
</feature>
<dbReference type="AlphaFoldDB" id="A0A1T4W540"/>
<proteinExistence type="predicted"/>
<dbReference type="Proteomes" id="UP000190460">
    <property type="component" value="Unassembled WGS sequence"/>
</dbReference>
<evidence type="ECO:0000256" key="2">
    <source>
        <dbReference type="SAM" id="Phobius"/>
    </source>
</evidence>
<protein>
    <submittedName>
        <fullName evidence="3">Uncharacterized protein</fullName>
    </submittedName>
</protein>
<name>A0A1T4W540_9GAMM</name>
<organism evidence="3 4">
    <name type="scientific">Thiothrix eikelboomii</name>
    <dbReference type="NCBI Taxonomy" id="92487"/>
    <lineage>
        <taxon>Bacteria</taxon>
        <taxon>Pseudomonadati</taxon>
        <taxon>Pseudomonadota</taxon>
        <taxon>Gammaproteobacteria</taxon>
        <taxon>Thiotrichales</taxon>
        <taxon>Thiotrichaceae</taxon>
        <taxon>Thiothrix</taxon>
    </lineage>
</organism>
<feature type="transmembrane region" description="Helical" evidence="2">
    <location>
        <begin position="63"/>
        <end position="85"/>
    </location>
</feature>
<keyword evidence="2" id="KW-1133">Transmembrane helix</keyword>
<reference evidence="3 4" key="1">
    <citation type="submission" date="2017-02" db="EMBL/GenBank/DDBJ databases">
        <authorList>
            <person name="Peterson S.W."/>
        </authorList>
    </citation>
    <scope>NUCLEOTIDE SEQUENCE [LARGE SCALE GENOMIC DNA]</scope>
    <source>
        <strain evidence="3 4">ATCC 49788</strain>
    </source>
</reference>
<accession>A0A1T4W540</accession>
<dbReference type="STRING" id="92487.SAMN02745130_01054"/>
<dbReference type="EMBL" id="FUYB01000003">
    <property type="protein sequence ID" value="SKA72376.1"/>
    <property type="molecule type" value="Genomic_DNA"/>
</dbReference>
<feature type="compositionally biased region" description="Polar residues" evidence="1">
    <location>
        <begin position="294"/>
        <end position="319"/>
    </location>
</feature>
<keyword evidence="2" id="KW-0812">Transmembrane</keyword>
<keyword evidence="4" id="KW-1185">Reference proteome</keyword>
<feature type="transmembrane region" description="Helical" evidence="2">
    <location>
        <begin position="92"/>
        <end position="115"/>
    </location>
</feature>
<dbReference type="OrthoDB" id="5627244at2"/>
<sequence length="514" mass="56615">MSDPIKQKQAELLQQQLAEHRQHNHRALKLLKLGFILTFLLYLAFALHLYLGEPLSWAAYFTTWQSTVGFFFMLSIIVLTALFLAWVKHHAYLHFGFYGSVTMIVVTVIGFALFAEFFSSSASQDAKSNIQLERSSAFQDTRKDSLSITTDSLLTSRIAKARQKLARCEEKVKAGKEKHCEGDRASLQALLDSERNSLQAQIQASTASQALKYDRQDKLKADSYNPVIVMMAQFMSWFSGADYKEHIKTAVVFIMLIVAVSFEILHHFLSQAKGQSTAAIQALELQIAGLQANSATPPTKPTSVPSYSQPPAASMNTPTPAMASAATLPAVTLNIPTSTEPTPRPIGFVWDTPTPQNRVHTPTTSRLGTAEHQLSIPAISTYAEELRKAGIDFPPDPVLDRTAPQVAIQAIIKPCAQGTQGQDPHPVRRVSANLYQAWLEAIYAGELKATVTESRKWLQKQVAGKGSQAVKKTATPADIDAVVQGYFKRAIATQTRIKANPNYSNGKPKYILEA</sequence>
<gene>
    <name evidence="3" type="ORF">SAMN02745130_01054</name>
</gene>
<feature type="transmembrane region" description="Helical" evidence="2">
    <location>
        <begin position="30"/>
        <end position="51"/>
    </location>
</feature>
<evidence type="ECO:0000313" key="3">
    <source>
        <dbReference type="EMBL" id="SKA72376.1"/>
    </source>
</evidence>
<keyword evidence="2" id="KW-0472">Membrane</keyword>